<accession>A0A2G2XN62</accession>
<evidence type="ECO:0000313" key="3">
    <source>
        <dbReference type="Proteomes" id="UP000224567"/>
    </source>
</evidence>
<reference evidence="2 3" key="1">
    <citation type="journal article" date="2017" name="Genome Biol.">
        <title>New reference genome sequences of hot pepper reveal the massive evolution of plant disease-resistance genes by retroduplication.</title>
        <authorList>
            <person name="Kim S."/>
            <person name="Park J."/>
            <person name="Yeom S.I."/>
            <person name="Kim Y.M."/>
            <person name="Seo E."/>
            <person name="Kim K.T."/>
            <person name="Kim M.S."/>
            <person name="Lee J.M."/>
            <person name="Cheong K."/>
            <person name="Shin H.S."/>
            <person name="Kim S.B."/>
            <person name="Han K."/>
            <person name="Lee J."/>
            <person name="Park M."/>
            <person name="Lee H.A."/>
            <person name="Lee H.Y."/>
            <person name="Lee Y."/>
            <person name="Oh S."/>
            <person name="Lee J.H."/>
            <person name="Choi E."/>
            <person name="Choi E."/>
            <person name="Lee S.E."/>
            <person name="Jeon J."/>
            <person name="Kim H."/>
            <person name="Choi G."/>
            <person name="Song H."/>
            <person name="Lee J."/>
            <person name="Lee S.C."/>
            <person name="Kwon J.K."/>
            <person name="Lee H.Y."/>
            <person name="Koo N."/>
            <person name="Hong Y."/>
            <person name="Kim R.W."/>
            <person name="Kang W.H."/>
            <person name="Huh J.H."/>
            <person name="Kang B.C."/>
            <person name="Yang T.J."/>
            <person name="Lee Y.H."/>
            <person name="Bennetzen J.L."/>
            <person name="Choi D."/>
        </authorList>
    </citation>
    <scope>NUCLEOTIDE SEQUENCE [LARGE SCALE GENOMIC DNA]</scope>
    <source>
        <strain evidence="3">cv. PBC81</strain>
    </source>
</reference>
<organism evidence="2 3">
    <name type="scientific">Capsicum baccatum</name>
    <name type="common">Peruvian pepper</name>
    <dbReference type="NCBI Taxonomy" id="33114"/>
    <lineage>
        <taxon>Eukaryota</taxon>
        <taxon>Viridiplantae</taxon>
        <taxon>Streptophyta</taxon>
        <taxon>Embryophyta</taxon>
        <taxon>Tracheophyta</taxon>
        <taxon>Spermatophyta</taxon>
        <taxon>Magnoliopsida</taxon>
        <taxon>eudicotyledons</taxon>
        <taxon>Gunneridae</taxon>
        <taxon>Pentapetalae</taxon>
        <taxon>asterids</taxon>
        <taxon>lamiids</taxon>
        <taxon>Solanales</taxon>
        <taxon>Solanaceae</taxon>
        <taxon>Solanoideae</taxon>
        <taxon>Capsiceae</taxon>
        <taxon>Capsicum</taxon>
    </lineage>
</organism>
<dbReference type="EMBL" id="MLFT02000001">
    <property type="protein sequence ID" value="PHT58933.1"/>
    <property type="molecule type" value="Genomic_DNA"/>
</dbReference>
<dbReference type="Proteomes" id="UP000224567">
    <property type="component" value="Unassembled WGS sequence"/>
</dbReference>
<dbReference type="STRING" id="33114.A0A2G2XN62"/>
<name>A0A2G2XN62_CAPBA</name>
<evidence type="ECO:0000259" key="1">
    <source>
        <dbReference type="PROSITE" id="PS50868"/>
    </source>
</evidence>
<sequence length="384" mass="41882">MHSERFVEFGADENCHYGAEECKRKLGIKPNKLKRSFLNAISSDAALKLVASQVAAASTKEKAPVYAKHVCTSNLLIDSRLRPSVLSTTSFCSFLKFVRGRHKEDNYALFRKGALISHIYSIFILGGRSRKIGDEDCHCGAVECKRKLGIKPNKLKRPFSGATTLDAASKLVESLVIAVSTEEKALVSGKHGKTQRGQLLSKSSASIPFSSLSRKGALISHVYSILIQGRRSRKTGALSSFLEVIYWAATYGPFHLFKVSFHGKAAELSTVGPAHLGKGKEALLLDSNLAVFICTKLNKPAILVRQRANAHSERFVQFGADEDCHSGVEECKGKLKIKPNILKRSFSDAASSDAALKLATSRVVAASIEEKVYLQNMCVPLLSL</sequence>
<comment type="caution">
    <text evidence="2">The sequence shown here is derived from an EMBL/GenBank/DDBJ whole genome shotgun (WGS) entry which is preliminary data.</text>
</comment>
<keyword evidence="3" id="KW-1185">Reference proteome</keyword>
<gene>
    <name evidence="2" type="ORF">CQW23_01296</name>
</gene>
<dbReference type="OrthoDB" id="422362at2759"/>
<dbReference type="AlphaFoldDB" id="A0A2G2XN62"/>
<protein>
    <recommendedName>
        <fullName evidence="1">Post-SET domain-containing protein</fullName>
    </recommendedName>
</protein>
<dbReference type="PROSITE" id="PS50868">
    <property type="entry name" value="POST_SET"/>
    <property type="match status" value="1"/>
</dbReference>
<dbReference type="InterPro" id="IPR003616">
    <property type="entry name" value="Post-SET_dom"/>
</dbReference>
<reference evidence="3" key="2">
    <citation type="journal article" date="2017" name="J. Anim. Genet.">
        <title>Multiple reference genome sequences of hot pepper reveal the massive evolution of plant disease resistance genes by retroduplication.</title>
        <authorList>
            <person name="Kim S."/>
            <person name="Park J."/>
            <person name="Yeom S.-I."/>
            <person name="Kim Y.-M."/>
            <person name="Seo E."/>
            <person name="Kim K.-T."/>
            <person name="Kim M.-S."/>
            <person name="Lee J.M."/>
            <person name="Cheong K."/>
            <person name="Shin H.-S."/>
            <person name="Kim S.-B."/>
            <person name="Han K."/>
            <person name="Lee J."/>
            <person name="Park M."/>
            <person name="Lee H.-A."/>
            <person name="Lee H.-Y."/>
            <person name="Lee Y."/>
            <person name="Oh S."/>
            <person name="Lee J.H."/>
            <person name="Choi E."/>
            <person name="Choi E."/>
            <person name="Lee S.E."/>
            <person name="Jeon J."/>
            <person name="Kim H."/>
            <person name="Choi G."/>
            <person name="Song H."/>
            <person name="Lee J."/>
            <person name="Lee S.-C."/>
            <person name="Kwon J.-K."/>
            <person name="Lee H.-Y."/>
            <person name="Koo N."/>
            <person name="Hong Y."/>
            <person name="Kim R.W."/>
            <person name="Kang W.-H."/>
            <person name="Huh J.H."/>
            <person name="Kang B.-C."/>
            <person name="Yang T.-J."/>
            <person name="Lee Y.-H."/>
            <person name="Bennetzen J.L."/>
            <person name="Choi D."/>
        </authorList>
    </citation>
    <scope>NUCLEOTIDE SEQUENCE [LARGE SCALE GENOMIC DNA]</scope>
    <source>
        <strain evidence="3">cv. PBC81</strain>
    </source>
</reference>
<proteinExistence type="predicted"/>
<evidence type="ECO:0000313" key="2">
    <source>
        <dbReference type="EMBL" id="PHT58933.1"/>
    </source>
</evidence>
<feature type="domain" description="Post-SET" evidence="1">
    <location>
        <begin position="133"/>
        <end position="149"/>
    </location>
</feature>
<dbReference type="SMART" id="SM00508">
    <property type="entry name" value="PostSET"/>
    <property type="match status" value="3"/>
</dbReference>